<dbReference type="EMBL" id="BSNN01000006">
    <property type="protein sequence ID" value="GLQ35900.1"/>
    <property type="molecule type" value="Genomic_DNA"/>
</dbReference>
<dbReference type="Gene3D" id="3.60.15.10">
    <property type="entry name" value="Ribonuclease Z/Hydroxyacylglutathione hydrolase-like"/>
    <property type="match status" value="1"/>
</dbReference>
<dbReference type="InterPro" id="IPR001279">
    <property type="entry name" value="Metallo-B-lactamas"/>
</dbReference>
<dbReference type="PANTHER" id="PTHR23131">
    <property type="entry name" value="ENDORIBONUCLEASE LACTB2"/>
    <property type="match status" value="1"/>
</dbReference>
<name>A0ABQ5VWV4_9RHOB</name>
<dbReference type="Pfam" id="PF00753">
    <property type="entry name" value="Lactamase_B"/>
    <property type="match status" value="1"/>
</dbReference>
<dbReference type="Pfam" id="PF21221">
    <property type="entry name" value="B_lactamase-like_C"/>
    <property type="match status" value="1"/>
</dbReference>
<gene>
    <name evidence="2" type="ORF">GCM10007939_21840</name>
</gene>
<dbReference type="SUPFAM" id="SSF56281">
    <property type="entry name" value="Metallo-hydrolase/oxidoreductase"/>
    <property type="match status" value="1"/>
</dbReference>
<proteinExistence type="predicted"/>
<keyword evidence="3" id="KW-1185">Reference proteome</keyword>
<dbReference type="Gene3D" id="1.10.10.10">
    <property type="entry name" value="Winged helix-like DNA-binding domain superfamily/Winged helix DNA-binding domain"/>
    <property type="match status" value="1"/>
</dbReference>
<evidence type="ECO:0000259" key="1">
    <source>
        <dbReference type="SMART" id="SM00849"/>
    </source>
</evidence>
<keyword evidence="2" id="KW-0378">Hydrolase</keyword>
<sequence length="342" mass="38132">MAKITFPIETPPIEGEAIEIADGILWIRLPLPIALDHVNVYALRENGGWCIVDTGYHSKRGVALWEKLLAGPLGGDPVHRVLLTHHHPDHVGMVGWFQSQKGSELLATRTTWLYARMLTVDIQEQWPQETLDFYLGAGMPADLFDARKAARPFNFADSVHPMPLGFTRIQDGQELRLGGRDWVVRTGDGHSPEHATLWCAADNLVLAGDQILPGISPNVGVYPTEPMADPLTEWLHSCEKLLVYANDDQLVLAGHKLPFRGLPLRLEQLIANHHAALPRLLEFLQTPNTAVGCFPVLFKRKIGQGEYGLAMAEAIAHLNHLLLQDKVSREKNDQGHWLWSAK</sequence>
<comment type="caution">
    <text evidence="2">The sequence shown here is derived from an EMBL/GenBank/DDBJ whole genome shotgun (WGS) entry which is preliminary data.</text>
</comment>
<dbReference type="PANTHER" id="PTHR23131:SF4">
    <property type="entry name" value="METALLO-BETA-LACTAMASE SUPERFAMILY POTEIN"/>
    <property type="match status" value="1"/>
</dbReference>
<organism evidence="2 3">
    <name type="scientific">Amylibacter marinus</name>
    <dbReference type="NCBI Taxonomy" id="1475483"/>
    <lineage>
        <taxon>Bacteria</taxon>
        <taxon>Pseudomonadati</taxon>
        <taxon>Pseudomonadota</taxon>
        <taxon>Alphaproteobacteria</taxon>
        <taxon>Rhodobacterales</taxon>
        <taxon>Paracoccaceae</taxon>
        <taxon>Amylibacter</taxon>
    </lineage>
</organism>
<reference evidence="3" key="1">
    <citation type="journal article" date="2019" name="Int. J. Syst. Evol. Microbiol.">
        <title>The Global Catalogue of Microorganisms (GCM) 10K type strain sequencing project: providing services to taxonomists for standard genome sequencing and annotation.</title>
        <authorList>
            <consortium name="The Broad Institute Genomics Platform"/>
            <consortium name="The Broad Institute Genome Sequencing Center for Infectious Disease"/>
            <person name="Wu L."/>
            <person name="Ma J."/>
        </authorList>
    </citation>
    <scope>NUCLEOTIDE SEQUENCE [LARGE SCALE GENOMIC DNA]</scope>
    <source>
        <strain evidence="3">NBRC 110140</strain>
    </source>
</reference>
<protein>
    <submittedName>
        <fullName evidence="2">MBL fold hydrolase</fullName>
    </submittedName>
</protein>
<dbReference type="RefSeq" id="WP_284379007.1">
    <property type="nucleotide sequence ID" value="NZ_BSNN01000006.1"/>
</dbReference>
<dbReference type="InterPro" id="IPR036388">
    <property type="entry name" value="WH-like_DNA-bd_sf"/>
</dbReference>
<evidence type="ECO:0000313" key="2">
    <source>
        <dbReference type="EMBL" id="GLQ35900.1"/>
    </source>
</evidence>
<feature type="domain" description="Metallo-beta-lactamase" evidence="1">
    <location>
        <begin position="37"/>
        <end position="255"/>
    </location>
</feature>
<dbReference type="Proteomes" id="UP001156694">
    <property type="component" value="Unassembled WGS sequence"/>
</dbReference>
<dbReference type="InterPro" id="IPR048933">
    <property type="entry name" value="B_lactamase-like_C"/>
</dbReference>
<dbReference type="SMART" id="SM00849">
    <property type="entry name" value="Lactamase_B"/>
    <property type="match status" value="1"/>
</dbReference>
<accession>A0ABQ5VWV4</accession>
<dbReference type="InterPro" id="IPR036866">
    <property type="entry name" value="RibonucZ/Hydroxyglut_hydro"/>
</dbReference>
<evidence type="ECO:0000313" key="3">
    <source>
        <dbReference type="Proteomes" id="UP001156694"/>
    </source>
</evidence>
<dbReference type="InterPro" id="IPR050662">
    <property type="entry name" value="Sec-metab_biosynth-thioest"/>
</dbReference>
<dbReference type="GO" id="GO:0016787">
    <property type="term" value="F:hydrolase activity"/>
    <property type="evidence" value="ECO:0007669"/>
    <property type="project" value="UniProtKB-KW"/>
</dbReference>